<protein>
    <recommendedName>
        <fullName evidence="1">SnoaL-like domain-containing protein</fullName>
    </recommendedName>
</protein>
<dbReference type="Gene3D" id="3.10.450.50">
    <property type="match status" value="1"/>
</dbReference>
<evidence type="ECO:0000259" key="1">
    <source>
        <dbReference type="Pfam" id="PF12680"/>
    </source>
</evidence>
<feature type="domain" description="SnoaL-like" evidence="1">
    <location>
        <begin position="13"/>
        <end position="110"/>
    </location>
</feature>
<dbReference type="EMBL" id="CP012159">
    <property type="protein sequence ID" value="AKT41003.1"/>
    <property type="molecule type" value="Genomic_DNA"/>
</dbReference>
<dbReference type="InterPro" id="IPR032710">
    <property type="entry name" value="NTF2-like_dom_sf"/>
</dbReference>
<proteinExistence type="predicted"/>
<gene>
    <name evidence="2" type="ORF">CMC5_051600</name>
</gene>
<organism evidence="2 3">
    <name type="scientific">Chondromyces crocatus</name>
    <dbReference type="NCBI Taxonomy" id="52"/>
    <lineage>
        <taxon>Bacteria</taxon>
        <taxon>Pseudomonadati</taxon>
        <taxon>Myxococcota</taxon>
        <taxon>Polyangia</taxon>
        <taxon>Polyangiales</taxon>
        <taxon>Polyangiaceae</taxon>
        <taxon>Chondromyces</taxon>
    </lineage>
</organism>
<accession>A0A0K1EK77</accession>
<dbReference type="RefSeq" id="WP_050432846.1">
    <property type="nucleotide sequence ID" value="NZ_CP012159.1"/>
</dbReference>
<sequence length="124" mass="13416">MNPTIVDIVNASQDALISGDIEKYLSLFAEDVVAVDPMFPPTIGLDALRHHVEALLAALDRPRFVERRIFAIGRSAAFRYTIEANFAGGGPVSLVGVDVFEINDAGRIRSVTSYFDPSAFTAST</sequence>
<dbReference type="Pfam" id="PF12680">
    <property type="entry name" value="SnoaL_2"/>
    <property type="match status" value="1"/>
</dbReference>
<dbReference type="OrthoDB" id="5517587at2"/>
<dbReference type="KEGG" id="ccro:CMC5_051600"/>
<keyword evidence="3" id="KW-1185">Reference proteome</keyword>
<dbReference type="Proteomes" id="UP000067626">
    <property type="component" value="Chromosome"/>
</dbReference>
<evidence type="ECO:0000313" key="3">
    <source>
        <dbReference type="Proteomes" id="UP000067626"/>
    </source>
</evidence>
<reference evidence="2 3" key="1">
    <citation type="submission" date="2015-07" db="EMBL/GenBank/DDBJ databases">
        <title>Genome analysis of myxobacterium Chondromyces crocatus Cm c5 reveals a high potential for natural compound synthesis and the genetic basis for the loss of fruiting body formation.</title>
        <authorList>
            <person name="Zaburannyi N."/>
            <person name="Bunk B."/>
            <person name="Maier J."/>
            <person name="Overmann J."/>
            <person name="Mueller R."/>
        </authorList>
    </citation>
    <scope>NUCLEOTIDE SEQUENCE [LARGE SCALE GENOMIC DNA]</scope>
    <source>
        <strain evidence="2 3">Cm c5</strain>
    </source>
</reference>
<dbReference type="AlphaFoldDB" id="A0A0K1EK77"/>
<name>A0A0K1EK77_CHOCO</name>
<dbReference type="SUPFAM" id="SSF54427">
    <property type="entry name" value="NTF2-like"/>
    <property type="match status" value="1"/>
</dbReference>
<dbReference type="InterPro" id="IPR037401">
    <property type="entry name" value="SnoaL-like"/>
</dbReference>
<evidence type="ECO:0000313" key="2">
    <source>
        <dbReference type="EMBL" id="AKT41003.1"/>
    </source>
</evidence>